<sequence>MKTILNFLKDESGASAAEYGLLIALLAVVVIIGVTSLGTKLNTDFTNLAAKL</sequence>
<dbReference type="Proteomes" id="UP000036771">
    <property type="component" value="Unassembled WGS sequence"/>
</dbReference>
<dbReference type="EMBL" id="BBVC01000064">
    <property type="protein sequence ID" value="GAO98508.1"/>
    <property type="molecule type" value="Genomic_DNA"/>
</dbReference>
<organism evidence="2 3">
    <name type="scientific">Caedimonas varicaedens</name>
    <dbReference type="NCBI Taxonomy" id="1629334"/>
    <lineage>
        <taxon>Bacteria</taxon>
        <taxon>Pseudomonadati</taxon>
        <taxon>Pseudomonadota</taxon>
        <taxon>Alphaproteobacteria</taxon>
        <taxon>Holosporales</taxon>
        <taxon>Caedimonadaceae</taxon>
        <taxon>Caedimonas</taxon>
    </lineage>
</organism>
<name>A0A0K8ME80_9PROT</name>
<evidence type="ECO:0000256" key="1">
    <source>
        <dbReference type="SAM" id="Phobius"/>
    </source>
</evidence>
<keyword evidence="1" id="KW-0812">Transmembrane</keyword>
<dbReference type="AlphaFoldDB" id="A0A0K8ME80"/>
<dbReference type="InterPro" id="IPR007047">
    <property type="entry name" value="Flp_Fap"/>
</dbReference>
<gene>
    <name evidence="2" type="ORF">Cva_01170</name>
</gene>
<dbReference type="Pfam" id="PF04964">
    <property type="entry name" value="Flp_Fap"/>
    <property type="match status" value="1"/>
</dbReference>
<proteinExistence type="predicted"/>
<accession>A0A0K8ME80</accession>
<feature type="transmembrane region" description="Helical" evidence="1">
    <location>
        <begin position="20"/>
        <end position="38"/>
    </location>
</feature>
<evidence type="ECO:0000313" key="2">
    <source>
        <dbReference type="EMBL" id="GAO98508.1"/>
    </source>
</evidence>
<evidence type="ECO:0000313" key="3">
    <source>
        <dbReference type="Proteomes" id="UP000036771"/>
    </source>
</evidence>
<keyword evidence="1" id="KW-0472">Membrane</keyword>
<reference evidence="2 3" key="1">
    <citation type="submission" date="2015-03" db="EMBL/GenBank/DDBJ databases">
        <title>Caedibacter varicaedens, whole genome shotgun sequence.</title>
        <authorList>
            <person name="Suzuki H."/>
            <person name="Dapper A.L."/>
            <person name="Gibson A.K."/>
            <person name="Jackson C."/>
            <person name="Lee H."/>
            <person name="Pejaver V.R."/>
            <person name="Doak T."/>
            <person name="Lynch M."/>
        </authorList>
    </citation>
    <scope>NUCLEOTIDE SEQUENCE [LARGE SCALE GENOMIC DNA]</scope>
</reference>
<protein>
    <submittedName>
        <fullName evidence="2">Flp/Fap pilin component</fullName>
    </submittedName>
</protein>
<keyword evidence="3" id="KW-1185">Reference proteome</keyword>
<keyword evidence="1" id="KW-1133">Transmembrane helix</keyword>
<dbReference type="STRING" id="1629334.Cva_01170"/>
<comment type="caution">
    <text evidence="2">The sequence shown here is derived from an EMBL/GenBank/DDBJ whole genome shotgun (WGS) entry which is preliminary data.</text>
</comment>